<dbReference type="Proteomes" id="UP001055115">
    <property type="component" value="Unassembled WGS sequence"/>
</dbReference>
<dbReference type="RefSeq" id="XP_049132458.1">
    <property type="nucleotide sequence ID" value="XM_049276501.1"/>
</dbReference>
<reference evidence="1 2" key="1">
    <citation type="submission" date="2022-03" db="EMBL/GenBank/DDBJ databases">
        <title>Genome data of Colletotrichum spp.</title>
        <authorList>
            <person name="Utami Y.D."/>
            <person name="Hiruma K."/>
        </authorList>
    </citation>
    <scope>NUCLEOTIDE SEQUENCE [LARGE SCALE GENOMIC DNA]</scope>
    <source>
        <strain evidence="1 2">MAFF 239500</strain>
    </source>
</reference>
<evidence type="ECO:0000313" key="2">
    <source>
        <dbReference type="Proteomes" id="UP001055115"/>
    </source>
</evidence>
<protein>
    <submittedName>
        <fullName evidence="1">Uncharacterized protein</fullName>
    </submittedName>
</protein>
<keyword evidence="2" id="KW-1185">Reference proteome</keyword>
<name>A0AA37PD62_9PEZI</name>
<accession>A0AA37PD62</accession>
<comment type="caution">
    <text evidence="1">The sequence shown here is derived from an EMBL/GenBank/DDBJ whole genome shotgun (WGS) entry which is preliminary data.</text>
</comment>
<sequence length="158" mass="17175">MTAKLFNFFVLYGPRLRATEIMLHWCVNTYNVNVKENVPVTERIASHTIPSVGEVFVEDFNMTINGTYFTSPDSPGKKYVADGFGPGAIASALDSTLIGTYIDTGGYEFQNGSQIYGTALSRASIGINSANESQKLDDEQFATLRNLTENIASGITNA</sequence>
<dbReference type="AlphaFoldDB" id="A0AA37PD62"/>
<proteinExistence type="predicted"/>
<dbReference type="EMBL" id="BQXU01000034">
    <property type="protein sequence ID" value="GKT50108.1"/>
    <property type="molecule type" value="Genomic_DNA"/>
</dbReference>
<evidence type="ECO:0000313" key="1">
    <source>
        <dbReference type="EMBL" id="GKT50108.1"/>
    </source>
</evidence>
<dbReference type="GeneID" id="73331091"/>
<organism evidence="1 2">
    <name type="scientific">Colletotrichum spaethianum</name>
    <dbReference type="NCBI Taxonomy" id="700344"/>
    <lineage>
        <taxon>Eukaryota</taxon>
        <taxon>Fungi</taxon>
        <taxon>Dikarya</taxon>
        <taxon>Ascomycota</taxon>
        <taxon>Pezizomycotina</taxon>
        <taxon>Sordariomycetes</taxon>
        <taxon>Hypocreomycetidae</taxon>
        <taxon>Glomerellales</taxon>
        <taxon>Glomerellaceae</taxon>
        <taxon>Colletotrichum</taxon>
        <taxon>Colletotrichum spaethianum species complex</taxon>
    </lineage>
</organism>
<gene>
    <name evidence="1" type="ORF">ColSpa_10289</name>
</gene>